<dbReference type="Pfam" id="PF01790">
    <property type="entry name" value="LGT"/>
    <property type="match status" value="1"/>
</dbReference>
<dbReference type="HAMAP" id="MF_01147">
    <property type="entry name" value="Lgt"/>
    <property type="match status" value="1"/>
</dbReference>
<dbReference type="GO" id="GO:0042158">
    <property type="term" value="P:lipoprotein biosynthetic process"/>
    <property type="evidence" value="ECO:0007669"/>
    <property type="project" value="UniProtKB-UniRule"/>
</dbReference>
<dbReference type="EMBL" id="JABZMK010000001">
    <property type="protein sequence ID" value="MBF1128530.1"/>
    <property type="molecule type" value="Genomic_DNA"/>
</dbReference>
<keyword evidence="3 7" id="KW-0808">Transferase</keyword>
<evidence type="ECO:0000256" key="1">
    <source>
        <dbReference type="ARBA" id="ARBA00007150"/>
    </source>
</evidence>
<comment type="catalytic activity">
    <reaction evidence="7">
        <text>L-cysteinyl-[prolipoprotein] + a 1,2-diacyl-sn-glycero-3-phospho-(1'-sn-glycerol) = an S-1,2-diacyl-sn-glyceryl-L-cysteinyl-[prolipoprotein] + sn-glycerol 1-phosphate + H(+)</text>
        <dbReference type="Rhea" id="RHEA:56712"/>
        <dbReference type="Rhea" id="RHEA-COMP:14679"/>
        <dbReference type="Rhea" id="RHEA-COMP:14680"/>
        <dbReference type="ChEBI" id="CHEBI:15378"/>
        <dbReference type="ChEBI" id="CHEBI:29950"/>
        <dbReference type="ChEBI" id="CHEBI:57685"/>
        <dbReference type="ChEBI" id="CHEBI:64716"/>
        <dbReference type="ChEBI" id="CHEBI:140658"/>
        <dbReference type="EC" id="2.5.1.145"/>
    </reaction>
</comment>
<dbReference type="RefSeq" id="WP_276638290.1">
    <property type="nucleotide sequence ID" value="NZ_CATVVQ010000039.1"/>
</dbReference>
<keyword evidence="2 7" id="KW-1003">Cell membrane</keyword>
<evidence type="ECO:0000256" key="2">
    <source>
        <dbReference type="ARBA" id="ARBA00022475"/>
    </source>
</evidence>
<accession>A0A930B8U0</accession>
<comment type="similarity">
    <text evidence="1 7">Belongs to the Lgt family.</text>
</comment>
<comment type="subcellular location">
    <subcellularLocation>
        <location evidence="7">Cell membrane</location>
        <topology evidence="7">Multi-pass membrane protein</topology>
    </subcellularLocation>
</comment>
<dbReference type="NCBIfam" id="TIGR00544">
    <property type="entry name" value="lgt"/>
    <property type="match status" value="1"/>
</dbReference>
<evidence type="ECO:0000256" key="4">
    <source>
        <dbReference type="ARBA" id="ARBA00022692"/>
    </source>
</evidence>
<dbReference type="Proteomes" id="UP000757890">
    <property type="component" value="Unassembled WGS sequence"/>
</dbReference>
<organism evidence="8 9">
    <name type="scientific">Dialister invisus</name>
    <dbReference type="NCBI Taxonomy" id="218538"/>
    <lineage>
        <taxon>Bacteria</taxon>
        <taxon>Bacillati</taxon>
        <taxon>Bacillota</taxon>
        <taxon>Negativicutes</taxon>
        <taxon>Veillonellales</taxon>
        <taxon>Veillonellaceae</taxon>
        <taxon>Dialister</taxon>
    </lineage>
</organism>
<protein>
    <recommendedName>
        <fullName evidence="7">Phosphatidylglycerol--prolipoprotein diacylglyceryl transferase</fullName>
        <ecNumber evidence="7">2.5.1.145</ecNumber>
    </recommendedName>
</protein>
<sequence length="262" mass="29835">MHQYLFFIGNFPIRLYGIFFSLGIISGCITAYFLLKKDRRGWESHMFDLGLVIAFAGIVGGRLWDVFFFDWEYYHNHLLEIPYIWQGGMAIQGGIIFACIAAYFYLKKHQIPVLPFADTVTPGIILGQAIGRIANFMNGDAFGHPTGQDFGLLYPDTTLAYHTYGAQPLWPAEVWECQGDLLIFVLLLWYGCKTRAEGTTFCLYIMFYSLLRFFLENYRGDYGTLALGLKSAQLTSLAAFAGAFILFLYFHFKHKSKSGISE</sequence>
<evidence type="ECO:0000256" key="6">
    <source>
        <dbReference type="ARBA" id="ARBA00023136"/>
    </source>
</evidence>
<proteinExistence type="inferred from homology"/>
<keyword evidence="6 7" id="KW-0472">Membrane</keyword>
<evidence type="ECO:0000256" key="3">
    <source>
        <dbReference type="ARBA" id="ARBA00022679"/>
    </source>
</evidence>
<dbReference type="GO" id="GO:0008961">
    <property type="term" value="F:phosphatidylglycerol-prolipoprotein diacylglyceryl transferase activity"/>
    <property type="evidence" value="ECO:0007669"/>
    <property type="project" value="UniProtKB-UniRule"/>
</dbReference>
<evidence type="ECO:0000256" key="7">
    <source>
        <dbReference type="HAMAP-Rule" id="MF_01147"/>
    </source>
</evidence>
<feature type="transmembrane region" description="Helical" evidence="7">
    <location>
        <begin position="84"/>
        <end position="106"/>
    </location>
</feature>
<comment type="caution">
    <text evidence="8">The sequence shown here is derived from an EMBL/GenBank/DDBJ whole genome shotgun (WGS) entry which is preliminary data.</text>
</comment>
<feature type="binding site" evidence="7">
    <location>
        <position position="132"/>
    </location>
    <ligand>
        <name>a 1,2-diacyl-sn-glycero-3-phospho-(1'-sn-glycerol)</name>
        <dbReference type="ChEBI" id="CHEBI:64716"/>
    </ligand>
</feature>
<reference evidence="8" key="1">
    <citation type="submission" date="2020-04" db="EMBL/GenBank/DDBJ databases">
        <title>Deep metagenomics examines the oral microbiome during advanced dental caries in children, revealing novel taxa and co-occurrences with host molecules.</title>
        <authorList>
            <person name="Baker J.L."/>
            <person name="Morton J.T."/>
            <person name="Dinis M."/>
            <person name="Alvarez R."/>
            <person name="Tran N.C."/>
            <person name="Knight R."/>
            <person name="Edlund A."/>
        </authorList>
    </citation>
    <scope>NUCLEOTIDE SEQUENCE</scope>
    <source>
        <strain evidence="8">JCVI_32_bin.14</strain>
    </source>
</reference>
<dbReference type="PANTHER" id="PTHR30589:SF0">
    <property type="entry name" value="PHOSPHATIDYLGLYCEROL--PROLIPOPROTEIN DIACYLGLYCERYL TRANSFERASE"/>
    <property type="match status" value="1"/>
</dbReference>
<evidence type="ECO:0000313" key="9">
    <source>
        <dbReference type="Proteomes" id="UP000757890"/>
    </source>
</evidence>
<dbReference type="AlphaFoldDB" id="A0A930B8U0"/>
<comment type="pathway">
    <text evidence="7">Protein modification; lipoprotein biosynthesis (diacylglyceryl transfer).</text>
</comment>
<name>A0A930B8U0_9FIRM</name>
<feature type="transmembrane region" description="Helical" evidence="7">
    <location>
        <begin position="15"/>
        <end position="35"/>
    </location>
</feature>
<dbReference type="PANTHER" id="PTHR30589">
    <property type="entry name" value="PROLIPOPROTEIN DIACYLGLYCERYL TRANSFERASE"/>
    <property type="match status" value="1"/>
</dbReference>
<feature type="transmembrane region" description="Helical" evidence="7">
    <location>
        <begin position="196"/>
        <end position="214"/>
    </location>
</feature>
<gene>
    <name evidence="7 8" type="primary">lgt</name>
    <name evidence="8" type="ORF">HXL70_00540</name>
</gene>
<dbReference type="EC" id="2.5.1.145" evidence="7"/>
<evidence type="ECO:0000256" key="5">
    <source>
        <dbReference type="ARBA" id="ARBA00022989"/>
    </source>
</evidence>
<dbReference type="GO" id="GO:0005886">
    <property type="term" value="C:plasma membrane"/>
    <property type="evidence" value="ECO:0007669"/>
    <property type="project" value="UniProtKB-SubCell"/>
</dbReference>
<keyword evidence="5 7" id="KW-1133">Transmembrane helix</keyword>
<keyword evidence="4 7" id="KW-0812">Transmembrane</keyword>
<dbReference type="InterPro" id="IPR001640">
    <property type="entry name" value="Lgt"/>
</dbReference>
<feature type="transmembrane region" description="Helical" evidence="7">
    <location>
        <begin position="47"/>
        <end position="64"/>
    </location>
</feature>
<feature type="transmembrane region" description="Helical" evidence="7">
    <location>
        <begin position="234"/>
        <end position="252"/>
    </location>
</feature>
<comment type="function">
    <text evidence="7">Catalyzes the transfer of the diacylglyceryl group from phosphatidylglycerol to the sulfhydryl group of the N-terminal cysteine of a prolipoprotein, the first step in the formation of mature lipoproteins.</text>
</comment>
<evidence type="ECO:0000313" key="8">
    <source>
        <dbReference type="EMBL" id="MBF1128530.1"/>
    </source>
</evidence>